<keyword evidence="2" id="KW-1185">Reference proteome</keyword>
<proteinExistence type="predicted"/>
<dbReference type="Proteomes" id="UP001229421">
    <property type="component" value="Unassembled WGS sequence"/>
</dbReference>
<protein>
    <submittedName>
        <fullName evidence="1">Uncharacterized protein</fullName>
    </submittedName>
</protein>
<dbReference type="EMBL" id="JAUHHV010000002">
    <property type="protein sequence ID" value="KAK1432337.1"/>
    <property type="molecule type" value="Genomic_DNA"/>
</dbReference>
<comment type="caution">
    <text evidence="1">The sequence shown here is derived from an EMBL/GenBank/DDBJ whole genome shotgun (WGS) entry which is preliminary data.</text>
</comment>
<evidence type="ECO:0000313" key="2">
    <source>
        <dbReference type="Proteomes" id="UP001229421"/>
    </source>
</evidence>
<reference evidence="1" key="1">
    <citation type="journal article" date="2023" name="bioRxiv">
        <title>Improved chromosome-level genome assembly for marigold (Tagetes erecta).</title>
        <authorList>
            <person name="Jiang F."/>
            <person name="Yuan L."/>
            <person name="Wang S."/>
            <person name="Wang H."/>
            <person name="Xu D."/>
            <person name="Wang A."/>
            <person name="Fan W."/>
        </authorList>
    </citation>
    <scope>NUCLEOTIDE SEQUENCE</scope>
    <source>
        <strain evidence="1">WSJ</strain>
        <tissue evidence="1">Leaf</tissue>
    </source>
</reference>
<accession>A0AAD8L082</accession>
<organism evidence="1 2">
    <name type="scientific">Tagetes erecta</name>
    <name type="common">African marigold</name>
    <dbReference type="NCBI Taxonomy" id="13708"/>
    <lineage>
        <taxon>Eukaryota</taxon>
        <taxon>Viridiplantae</taxon>
        <taxon>Streptophyta</taxon>
        <taxon>Embryophyta</taxon>
        <taxon>Tracheophyta</taxon>
        <taxon>Spermatophyta</taxon>
        <taxon>Magnoliopsida</taxon>
        <taxon>eudicotyledons</taxon>
        <taxon>Gunneridae</taxon>
        <taxon>Pentapetalae</taxon>
        <taxon>asterids</taxon>
        <taxon>campanulids</taxon>
        <taxon>Asterales</taxon>
        <taxon>Asteraceae</taxon>
        <taxon>Asteroideae</taxon>
        <taxon>Heliantheae alliance</taxon>
        <taxon>Tageteae</taxon>
        <taxon>Tagetes</taxon>
    </lineage>
</organism>
<sequence>MMVRSMDMVKVRHMGQYINPVTGQIMVRVMNQGMDRDMSCSWVGPWITSITHTGKHTITNSAIAIKSFDLTLN</sequence>
<evidence type="ECO:0000313" key="1">
    <source>
        <dbReference type="EMBL" id="KAK1432337.1"/>
    </source>
</evidence>
<gene>
    <name evidence="1" type="ORF">QVD17_09233</name>
</gene>
<dbReference type="AlphaFoldDB" id="A0AAD8L082"/>
<name>A0AAD8L082_TARER</name>